<reference evidence="2" key="1">
    <citation type="submission" date="2020-03" db="EMBL/GenBank/DDBJ databases">
        <authorList>
            <person name="Weist P."/>
        </authorList>
    </citation>
    <scope>NUCLEOTIDE SEQUENCE</scope>
</reference>
<feature type="compositionally biased region" description="Polar residues" evidence="1">
    <location>
        <begin position="42"/>
        <end position="54"/>
    </location>
</feature>
<evidence type="ECO:0000313" key="2">
    <source>
        <dbReference type="EMBL" id="CAB1446609.1"/>
    </source>
</evidence>
<sequence length="126" mass="14246">GPPFPPSIYVKWFSPTGSAAAGSAPDDLSQTSAPQRAKAEETASQVHQKLQQLSVRPPTPLPLNQPQCPHMRKESQVQDPLLVWSGRDVEEVEEEIEEGQMTVRVQKHRRQRVRAKKLKGMQRRMD</sequence>
<dbReference type="EMBL" id="CADEAL010003921">
    <property type="protein sequence ID" value="CAB1446609.1"/>
    <property type="molecule type" value="Genomic_DNA"/>
</dbReference>
<name>A0A9N7VC52_PLEPL</name>
<evidence type="ECO:0000313" key="3">
    <source>
        <dbReference type="Proteomes" id="UP001153269"/>
    </source>
</evidence>
<feature type="region of interest" description="Disordered" evidence="1">
    <location>
        <begin position="17"/>
        <end position="79"/>
    </location>
</feature>
<dbReference type="AlphaFoldDB" id="A0A9N7VC52"/>
<keyword evidence="3" id="KW-1185">Reference proteome</keyword>
<dbReference type="Proteomes" id="UP001153269">
    <property type="component" value="Unassembled WGS sequence"/>
</dbReference>
<protein>
    <submittedName>
        <fullName evidence="2">Uncharacterized protein</fullName>
    </submittedName>
</protein>
<comment type="caution">
    <text evidence="2">The sequence shown here is derived from an EMBL/GenBank/DDBJ whole genome shotgun (WGS) entry which is preliminary data.</text>
</comment>
<gene>
    <name evidence="2" type="ORF">PLEPLA_LOCUS34334</name>
</gene>
<organism evidence="2 3">
    <name type="scientific">Pleuronectes platessa</name>
    <name type="common">European plaice</name>
    <dbReference type="NCBI Taxonomy" id="8262"/>
    <lineage>
        <taxon>Eukaryota</taxon>
        <taxon>Metazoa</taxon>
        <taxon>Chordata</taxon>
        <taxon>Craniata</taxon>
        <taxon>Vertebrata</taxon>
        <taxon>Euteleostomi</taxon>
        <taxon>Actinopterygii</taxon>
        <taxon>Neopterygii</taxon>
        <taxon>Teleostei</taxon>
        <taxon>Neoteleostei</taxon>
        <taxon>Acanthomorphata</taxon>
        <taxon>Carangaria</taxon>
        <taxon>Pleuronectiformes</taxon>
        <taxon>Pleuronectoidei</taxon>
        <taxon>Pleuronectidae</taxon>
        <taxon>Pleuronectes</taxon>
    </lineage>
</organism>
<feature type="region of interest" description="Disordered" evidence="1">
    <location>
        <begin position="107"/>
        <end position="126"/>
    </location>
</feature>
<proteinExistence type="predicted"/>
<feature type="non-terminal residue" evidence="2">
    <location>
        <position position="1"/>
    </location>
</feature>
<evidence type="ECO:0000256" key="1">
    <source>
        <dbReference type="SAM" id="MobiDB-lite"/>
    </source>
</evidence>
<accession>A0A9N7VC52</accession>